<accession>A0A0A9DZZ8</accession>
<protein>
    <submittedName>
        <fullName evidence="1">Uncharacterized protein</fullName>
    </submittedName>
</protein>
<name>A0A0A9DZZ8_ARUDO</name>
<reference evidence="1" key="2">
    <citation type="journal article" date="2015" name="Data Brief">
        <title>Shoot transcriptome of the giant reed, Arundo donax.</title>
        <authorList>
            <person name="Barrero R.A."/>
            <person name="Guerrero F.D."/>
            <person name="Moolhuijzen P."/>
            <person name="Goolsby J.A."/>
            <person name="Tidwell J."/>
            <person name="Bellgard S.E."/>
            <person name="Bellgard M.I."/>
        </authorList>
    </citation>
    <scope>NUCLEOTIDE SEQUENCE</scope>
    <source>
        <tissue evidence="1">Shoot tissue taken approximately 20 cm above the soil surface</tissue>
    </source>
</reference>
<evidence type="ECO:0000313" key="1">
    <source>
        <dbReference type="EMBL" id="JAD92303.1"/>
    </source>
</evidence>
<proteinExistence type="predicted"/>
<dbReference type="AlphaFoldDB" id="A0A0A9DZZ8"/>
<dbReference type="EMBL" id="GBRH01205592">
    <property type="protein sequence ID" value="JAD92303.1"/>
    <property type="molecule type" value="Transcribed_RNA"/>
</dbReference>
<organism evidence="1">
    <name type="scientific">Arundo donax</name>
    <name type="common">Giant reed</name>
    <name type="synonym">Donax arundinaceus</name>
    <dbReference type="NCBI Taxonomy" id="35708"/>
    <lineage>
        <taxon>Eukaryota</taxon>
        <taxon>Viridiplantae</taxon>
        <taxon>Streptophyta</taxon>
        <taxon>Embryophyta</taxon>
        <taxon>Tracheophyta</taxon>
        <taxon>Spermatophyta</taxon>
        <taxon>Magnoliopsida</taxon>
        <taxon>Liliopsida</taxon>
        <taxon>Poales</taxon>
        <taxon>Poaceae</taxon>
        <taxon>PACMAD clade</taxon>
        <taxon>Arundinoideae</taxon>
        <taxon>Arundineae</taxon>
        <taxon>Arundo</taxon>
    </lineage>
</organism>
<sequence>MRDAERYTASMDPKNTRKTRANIMFFCQTKMTINAIRNVVTSITVMQAIP</sequence>
<reference evidence="1" key="1">
    <citation type="submission" date="2014-09" db="EMBL/GenBank/DDBJ databases">
        <authorList>
            <person name="Magalhaes I.L.F."/>
            <person name="Oliveira U."/>
            <person name="Santos F.R."/>
            <person name="Vidigal T.H.D.A."/>
            <person name="Brescovit A.D."/>
            <person name="Santos A.J."/>
        </authorList>
    </citation>
    <scope>NUCLEOTIDE SEQUENCE</scope>
    <source>
        <tissue evidence="1">Shoot tissue taken approximately 20 cm above the soil surface</tissue>
    </source>
</reference>